<dbReference type="Pfam" id="PF05685">
    <property type="entry name" value="Uma2"/>
    <property type="match status" value="1"/>
</dbReference>
<keyword evidence="2" id="KW-0540">Nuclease</keyword>
<dbReference type="Gene3D" id="3.90.1570.10">
    <property type="entry name" value="tt1808, chain A"/>
    <property type="match status" value="1"/>
</dbReference>
<dbReference type="RefSeq" id="WP_230843186.1">
    <property type="nucleotide sequence ID" value="NZ_CP063845.1"/>
</dbReference>
<gene>
    <name evidence="2" type="ORF">ISF26_06945</name>
</gene>
<dbReference type="EMBL" id="CP063845">
    <property type="protein sequence ID" value="UFP95949.1"/>
    <property type="molecule type" value="Genomic_DNA"/>
</dbReference>
<dbReference type="Proteomes" id="UP001054846">
    <property type="component" value="Chromosome"/>
</dbReference>
<protein>
    <submittedName>
        <fullName evidence="2">Uma2 family endonuclease</fullName>
    </submittedName>
</protein>
<evidence type="ECO:0000313" key="2">
    <source>
        <dbReference type="EMBL" id="UFP95949.1"/>
    </source>
</evidence>
<dbReference type="GO" id="GO:0004519">
    <property type="term" value="F:endonuclease activity"/>
    <property type="evidence" value="ECO:0007669"/>
    <property type="project" value="UniProtKB-KW"/>
</dbReference>
<dbReference type="InterPro" id="IPR011335">
    <property type="entry name" value="Restrct_endonuc-II-like"/>
</dbReference>
<evidence type="ECO:0000259" key="1">
    <source>
        <dbReference type="Pfam" id="PF05685"/>
    </source>
</evidence>
<reference evidence="2 3" key="1">
    <citation type="journal article" date="2021" name="Genome Biol. Evol.">
        <title>Complete Genome Sequencing of a Novel Gloeobacter Species from a Waterfall Cave in Mexico.</title>
        <authorList>
            <person name="Saw J.H."/>
            <person name="Cardona T."/>
            <person name="Montejano G."/>
        </authorList>
    </citation>
    <scope>NUCLEOTIDE SEQUENCE [LARGE SCALE GENOMIC DNA]</scope>
    <source>
        <strain evidence="2">MG652769</strain>
    </source>
</reference>
<feature type="domain" description="Putative restriction endonuclease" evidence="1">
    <location>
        <begin position="11"/>
        <end position="174"/>
    </location>
</feature>
<organism evidence="2 3">
    <name type="scientific">Gloeobacter morelensis MG652769</name>
    <dbReference type="NCBI Taxonomy" id="2781736"/>
    <lineage>
        <taxon>Bacteria</taxon>
        <taxon>Bacillati</taxon>
        <taxon>Cyanobacteriota</taxon>
        <taxon>Cyanophyceae</taxon>
        <taxon>Gloeobacterales</taxon>
        <taxon>Gloeobacteraceae</taxon>
        <taxon>Gloeobacter</taxon>
        <taxon>Gloeobacter morelensis</taxon>
    </lineage>
</organism>
<dbReference type="InterPro" id="IPR012296">
    <property type="entry name" value="Nuclease_put_TT1808"/>
</dbReference>
<evidence type="ECO:0000313" key="3">
    <source>
        <dbReference type="Proteomes" id="UP001054846"/>
    </source>
</evidence>
<accession>A0ABY3PQN1</accession>
<sequence length="187" mass="20554">MVNTSKQLTVTEFLALPEGDENFELVDGQAVPKLAPKFLHSRTQVALVLVLEEWSGERGWVGPEWAILLKRRGRDWVPLPDITFVSHERLPGALTEDGPCPVPPELAVEVISPDQTFGELTAKATDYLAAGIDRVWIVDPRARSITIFLPDRAPLTLAGEETFDDPLLPGLALSPAALFDRARLPGR</sequence>
<dbReference type="SUPFAM" id="SSF52980">
    <property type="entry name" value="Restriction endonuclease-like"/>
    <property type="match status" value="1"/>
</dbReference>
<name>A0ABY3PQN1_9CYAN</name>
<dbReference type="PANTHER" id="PTHR34107">
    <property type="entry name" value="SLL0198 PROTEIN-RELATED"/>
    <property type="match status" value="1"/>
</dbReference>
<dbReference type="InterPro" id="IPR008538">
    <property type="entry name" value="Uma2"/>
</dbReference>
<keyword evidence="2" id="KW-0378">Hydrolase</keyword>
<keyword evidence="2" id="KW-0255">Endonuclease</keyword>
<proteinExistence type="predicted"/>
<dbReference type="CDD" id="cd06260">
    <property type="entry name" value="DUF820-like"/>
    <property type="match status" value="1"/>
</dbReference>
<keyword evidence="3" id="KW-1185">Reference proteome</keyword>
<dbReference type="PANTHER" id="PTHR34107:SF1">
    <property type="entry name" value="SLL0198 PROTEIN"/>
    <property type="match status" value="1"/>
</dbReference>